<evidence type="ECO:0000256" key="2">
    <source>
        <dbReference type="ARBA" id="ARBA00022723"/>
    </source>
</evidence>
<dbReference type="RefSeq" id="WP_204056542.1">
    <property type="nucleotide sequence ID" value="NZ_BAAAGP010000002.1"/>
</dbReference>
<evidence type="ECO:0000313" key="7">
    <source>
        <dbReference type="EMBL" id="GIH38974.1"/>
    </source>
</evidence>
<keyword evidence="3" id="KW-0408">Iron</keyword>
<comment type="caution">
    <text evidence="7">The sequence shown here is derived from an EMBL/GenBank/DDBJ whole genome shotgun (WGS) entry which is preliminary data.</text>
</comment>
<feature type="region of interest" description="Disordered" evidence="5">
    <location>
        <begin position="113"/>
        <end position="140"/>
    </location>
</feature>
<reference evidence="7 8" key="1">
    <citation type="submission" date="2021-01" db="EMBL/GenBank/DDBJ databases">
        <title>Whole genome shotgun sequence of Microbispora corallina NBRC 16416.</title>
        <authorList>
            <person name="Komaki H."/>
            <person name="Tamura T."/>
        </authorList>
    </citation>
    <scope>NUCLEOTIDE SEQUENCE [LARGE SCALE GENOMIC DNA]</scope>
    <source>
        <strain evidence="7 8">NBRC 16416</strain>
    </source>
</reference>
<dbReference type="Gene3D" id="3.30.70.20">
    <property type="match status" value="1"/>
</dbReference>
<dbReference type="PROSITE" id="PS00198">
    <property type="entry name" value="4FE4S_FER_1"/>
    <property type="match status" value="2"/>
</dbReference>
<proteinExistence type="predicted"/>
<feature type="domain" description="4Fe-4S ferredoxin-type" evidence="6">
    <location>
        <begin position="31"/>
        <end position="61"/>
    </location>
</feature>
<evidence type="ECO:0000256" key="3">
    <source>
        <dbReference type="ARBA" id="ARBA00023004"/>
    </source>
</evidence>
<dbReference type="PANTHER" id="PTHR43687:SF4">
    <property type="entry name" value="BLR5484 PROTEIN"/>
    <property type="match status" value="1"/>
</dbReference>
<dbReference type="InterPro" id="IPR017896">
    <property type="entry name" value="4Fe4S_Fe-S-bd"/>
</dbReference>
<dbReference type="Proteomes" id="UP000603904">
    <property type="component" value="Unassembled WGS sequence"/>
</dbReference>
<dbReference type="PROSITE" id="PS51379">
    <property type="entry name" value="4FE4S_FER_2"/>
    <property type="match status" value="2"/>
</dbReference>
<protein>
    <submittedName>
        <fullName evidence="7">Ferredoxin</fullName>
    </submittedName>
</protein>
<dbReference type="PANTHER" id="PTHR43687">
    <property type="entry name" value="ADENYLYLSULFATE REDUCTASE, BETA SUBUNIT"/>
    <property type="match status" value="1"/>
</dbReference>
<evidence type="ECO:0000256" key="4">
    <source>
        <dbReference type="ARBA" id="ARBA00023014"/>
    </source>
</evidence>
<dbReference type="InterPro" id="IPR017900">
    <property type="entry name" value="4Fe4S_Fe_S_CS"/>
</dbReference>
<dbReference type="SUPFAM" id="SSF54862">
    <property type="entry name" value="4Fe-4S ferredoxins"/>
    <property type="match status" value="1"/>
</dbReference>
<dbReference type="Pfam" id="PF13237">
    <property type="entry name" value="Fer4_10"/>
    <property type="match status" value="1"/>
</dbReference>
<keyword evidence="2" id="KW-0479">Metal-binding</keyword>
<dbReference type="InterPro" id="IPR050572">
    <property type="entry name" value="Fe-S_Ferredoxin"/>
</dbReference>
<name>A0ABQ4FVY4_9ACTN</name>
<sequence length="140" mass="14702">MIEIVSRDRCVRCDICVKVCPMDVFEPGTDGVPVIARQPDCQTCFMCEAHCPADALFVAPLAGPAPAGSPYTDEAALVASGAMGRYRHVIGWGRGRTPGSRLDKNFVFTARLAASGGEGPSRTDASGDDAGVSERQPEAS</sequence>
<keyword evidence="4" id="KW-0411">Iron-sulfur</keyword>
<organism evidence="7 8">
    <name type="scientific">Microbispora corallina</name>
    <dbReference type="NCBI Taxonomy" id="83302"/>
    <lineage>
        <taxon>Bacteria</taxon>
        <taxon>Bacillati</taxon>
        <taxon>Actinomycetota</taxon>
        <taxon>Actinomycetes</taxon>
        <taxon>Streptosporangiales</taxon>
        <taxon>Streptosporangiaceae</taxon>
        <taxon>Microbispora</taxon>
    </lineage>
</organism>
<evidence type="ECO:0000256" key="5">
    <source>
        <dbReference type="SAM" id="MobiDB-lite"/>
    </source>
</evidence>
<gene>
    <name evidence="7" type="ORF">Mco01_19740</name>
</gene>
<accession>A0ABQ4FVY4</accession>
<evidence type="ECO:0000259" key="6">
    <source>
        <dbReference type="PROSITE" id="PS51379"/>
    </source>
</evidence>
<keyword evidence="1" id="KW-0004">4Fe-4S</keyword>
<evidence type="ECO:0000313" key="8">
    <source>
        <dbReference type="Proteomes" id="UP000603904"/>
    </source>
</evidence>
<keyword evidence="8" id="KW-1185">Reference proteome</keyword>
<evidence type="ECO:0000256" key="1">
    <source>
        <dbReference type="ARBA" id="ARBA00022485"/>
    </source>
</evidence>
<feature type="domain" description="4Fe-4S ferredoxin-type" evidence="6">
    <location>
        <begin position="1"/>
        <end position="30"/>
    </location>
</feature>
<dbReference type="EMBL" id="BOOC01000005">
    <property type="protein sequence ID" value="GIH38974.1"/>
    <property type="molecule type" value="Genomic_DNA"/>
</dbReference>